<dbReference type="KEGG" id="prel:PRELSG_0733700"/>
<dbReference type="RefSeq" id="XP_028532577.1">
    <property type="nucleotide sequence ID" value="XM_028676049.1"/>
</dbReference>
<organism evidence="1 2">
    <name type="scientific">Plasmodium relictum</name>
    <dbReference type="NCBI Taxonomy" id="85471"/>
    <lineage>
        <taxon>Eukaryota</taxon>
        <taxon>Sar</taxon>
        <taxon>Alveolata</taxon>
        <taxon>Apicomplexa</taxon>
        <taxon>Aconoidasida</taxon>
        <taxon>Haemosporida</taxon>
        <taxon>Plasmodiidae</taxon>
        <taxon>Plasmodium</taxon>
        <taxon>Plasmodium (Haemamoeba)</taxon>
    </lineage>
</organism>
<name>A0A1J1H3U4_PLARL</name>
<dbReference type="VEuPathDB" id="PlasmoDB:PRELSG_0733700"/>
<reference evidence="1 2" key="1">
    <citation type="submission" date="2015-04" db="EMBL/GenBank/DDBJ databases">
        <authorList>
            <consortium name="Pathogen Informatics"/>
        </authorList>
    </citation>
    <scope>NUCLEOTIDE SEQUENCE [LARGE SCALE GENOMIC DNA]</scope>
    <source>
        <strain evidence="1 2">SGS1</strain>
    </source>
</reference>
<dbReference type="OrthoDB" id="387225at2759"/>
<dbReference type="AlphaFoldDB" id="A0A1J1H3U4"/>
<dbReference type="GeneID" id="39735674"/>
<protein>
    <submittedName>
        <fullName evidence="1">Uncharacterized protein</fullName>
    </submittedName>
</protein>
<dbReference type="EMBL" id="LN835302">
    <property type="protein sequence ID" value="CRG99572.1"/>
    <property type="molecule type" value="Genomic_DNA"/>
</dbReference>
<gene>
    <name evidence="1" type="ORF">PRELSG_0733700</name>
</gene>
<keyword evidence="2" id="KW-1185">Reference proteome</keyword>
<proteinExistence type="predicted"/>
<sequence length="235" mass="28880">MNCSKTKNKIKKNTNTPLLAEIYCGLYYNKLHSKKLAERNVNHGESSESSSCKVISQNYQLEDKKQNLCTLENNGKRDKKRNNVEVNDKISKKSKEEKIKMNAKDIWLQKCLDERVQYWQKRMRHWTEIEGIMWREWYFGSKTKDMNEEWKHNKWEEWFTIFSRKMWKEDVKDTKSFKKKIKNEYSLEYITSSFKKKEKSFKNKKDKLMEEWNKFVKKAEEEWKKEKKEIKKKKR</sequence>
<accession>A0A1J1H3U4</accession>
<evidence type="ECO:0000313" key="2">
    <source>
        <dbReference type="Proteomes" id="UP000220158"/>
    </source>
</evidence>
<evidence type="ECO:0000313" key="1">
    <source>
        <dbReference type="EMBL" id="CRG99572.1"/>
    </source>
</evidence>
<dbReference type="Proteomes" id="UP000220158">
    <property type="component" value="Chromosome 7"/>
</dbReference>